<reference evidence="6 7" key="1">
    <citation type="submission" date="2024-03" db="EMBL/GenBank/DDBJ databases">
        <title>A Dehalogenimonas Isolated from Estuarine Sediments Dihaloeliminates Chlorinated Alkanes.</title>
        <authorList>
            <person name="Yang Y."/>
            <person name="Wang H."/>
        </authorList>
    </citation>
    <scope>NUCLEOTIDE SEQUENCE [LARGE SCALE GENOMIC DNA]</scope>
    <source>
        <strain evidence="6 7">W</strain>
    </source>
</reference>
<dbReference type="SUPFAM" id="SSF53328">
    <property type="entry name" value="Formyltransferase"/>
    <property type="match status" value="1"/>
</dbReference>
<keyword evidence="3" id="KW-0808">Transferase</keyword>
<dbReference type="InterPro" id="IPR036477">
    <property type="entry name" value="Formyl_transf_N_sf"/>
</dbReference>
<dbReference type="Pfam" id="PF00551">
    <property type="entry name" value="Formyl_trans_N"/>
    <property type="match status" value="1"/>
</dbReference>
<dbReference type="Proteomes" id="UP001375370">
    <property type="component" value="Chromosome"/>
</dbReference>
<dbReference type="EC" id="2.1.2.2" evidence="2"/>
<evidence type="ECO:0000256" key="4">
    <source>
        <dbReference type="ARBA" id="ARBA00022755"/>
    </source>
</evidence>
<keyword evidence="4" id="KW-0658">Purine biosynthesis</keyword>
<evidence type="ECO:0000256" key="1">
    <source>
        <dbReference type="ARBA" id="ARBA00005054"/>
    </source>
</evidence>
<feature type="domain" description="Formyl transferase N-terminal" evidence="5">
    <location>
        <begin position="91"/>
        <end position="190"/>
    </location>
</feature>
<dbReference type="PANTHER" id="PTHR43369:SF2">
    <property type="entry name" value="PHOSPHORIBOSYLGLYCINAMIDE FORMYLTRANSFERASE"/>
    <property type="match status" value="1"/>
</dbReference>
<protein>
    <recommendedName>
        <fullName evidence="2">phosphoribosylglycinamide formyltransferase 1</fullName>
        <ecNumber evidence="2">2.1.2.2</ecNumber>
    </recommendedName>
</protein>
<keyword evidence="7" id="KW-1185">Reference proteome</keyword>
<sequence>MYSIGWFSTAKGPGSRNLLTAVQKSIESGEVKARISFAFVSREPGESTETDKFIELAGSYQIPVVCYSYKRYRRAHQKASEDETGFPEWRLGYDREVMRLLADFPKPDLNMLAGYMLIVGPEMCTRYNMVNLHPAAPDGPSGTWQEVIWHLINAGASSSGVMTHLVTPELDQGPVVSYCRFPIRHAYQFDQYWRDNEGLCSDDIKAGEGEHNRLFREIRRHGAVRELPLIVSTVKAFSDGILNISDGQIYDTQGVLTTGYDLSEQIDRLVKAELDGAA</sequence>
<dbReference type="EMBL" id="CP146612">
    <property type="protein sequence ID" value="WWX25245.1"/>
    <property type="molecule type" value="Genomic_DNA"/>
</dbReference>
<evidence type="ECO:0000313" key="7">
    <source>
        <dbReference type="Proteomes" id="UP001375370"/>
    </source>
</evidence>
<evidence type="ECO:0000256" key="2">
    <source>
        <dbReference type="ARBA" id="ARBA00012254"/>
    </source>
</evidence>
<dbReference type="Gene3D" id="3.40.50.170">
    <property type="entry name" value="Formyl transferase, N-terminal domain"/>
    <property type="match status" value="1"/>
</dbReference>
<dbReference type="InterPro" id="IPR002376">
    <property type="entry name" value="Formyl_transf_N"/>
</dbReference>
<accession>A0ABZ2JA29</accession>
<gene>
    <name evidence="6" type="ORF">V8247_08300</name>
</gene>
<dbReference type="RefSeq" id="WP_338737385.1">
    <property type="nucleotide sequence ID" value="NZ_CP146612.1"/>
</dbReference>
<evidence type="ECO:0000313" key="6">
    <source>
        <dbReference type="EMBL" id="WWX25245.1"/>
    </source>
</evidence>
<organism evidence="6 7">
    <name type="scientific">Candidatus Dehalogenimonas loeffleri</name>
    <dbReference type="NCBI Taxonomy" id="3127115"/>
    <lineage>
        <taxon>Bacteria</taxon>
        <taxon>Bacillati</taxon>
        <taxon>Chloroflexota</taxon>
        <taxon>Dehalococcoidia</taxon>
        <taxon>Dehalococcoidales</taxon>
        <taxon>Dehalococcoidaceae</taxon>
        <taxon>Dehalogenimonas</taxon>
    </lineage>
</organism>
<dbReference type="PANTHER" id="PTHR43369">
    <property type="entry name" value="PHOSPHORIBOSYLGLYCINAMIDE FORMYLTRANSFERASE"/>
    <property type="match status" value="1"/>
</dbReference>
<proteinExistence type="predicted"/>
<name>A0ABZ2JA29_9CHLR</name>
<evidence type="ECO:0000259" key="5">
    <source>
        <dbReference type="Pfam" id="PF00551"/>
    </source>
</evidence>
<comment type="pathway">
    <text evidence="1">Purine metabolism; IMP biosynthesis via de novo pathway; N(2)-formyl-N(1)-(5-phospho-D-ribosyl)glycinamide from N(1)-(5-phospho-D-ribosyl)glycinamide (10-formyl THF route): step 1/1.</text>
</comment>
<evidence type="ECO:0000256" key="3">
    <source>
        <dbReference type="ARBA" id="ARBA00022679"/>
    </source>
</evidence>